<protein>
    <recommendedName>
        <fullName evidence="2">UPF0291 protein NQG31_02035</fullName>
    </recommendedName>
</protein>
<accession>A0ABT2KV50</accession>
<keyword evidence="5" id="KW-1185">Reference proteome</keyword>
<sequence length="77" mass="9016">MLAPEQLERINFLANKAKTDGLSQQEMDEQQALRQQYLKAFRQSFKSQMMGMKVVDPEGNDVTPQKLKEEQDRQRSE</sequence>
<dbReference type="Pfam" id="PF05979">
    <property type="entry name" value="DUF896"/>
    <property type="match status" value="1"/>
</dbReference>
<dbReference type="Proteomes" id="UP001206821">
    <property type="component" value="Unassembled WGS sequence"/>
</dbReference>
<dbReference type="PANTHER" id="PTHR37300:SF1">
    <property type="entry name" value="UPF0291 PROTEIN YNZC"/>
    <property type="match status" value="1"/>
</dbReference>
<keyword evidence="1 2" id="KW-0963">Cytoplasm</keyword>
<dbReference type="RefSeq" id="WP_034804998.1">
    <property type="nucleotide sequence ID" value="NZ_JANIEK010000004.1"/>
</dbReference>
<name>A0ABT2KV50_9BACL</name>
<comment type="subcellular location">
    <subcellularLocation>
        <location evidence="2">Cytoplasm</location>
    </subcellularLocation>
</comment>
<comment type="caution">
    <text evidence="4">The sequence shown here is derived from an EMBL/GenBank/DDBJ whole genome shotgun (WGS) entry which is preliminary data.</text>
</comment>
<organism evidence="4 5">
    <name type="scientific">Exiguobacterium alkaliphilum</name>
    <dbReference type="NCBI Taxonomy" id="1428684"/>
    <lineage>
        <taxon>Bacteria</taxon>
        <taxon>Bacillati</taxon>
        <taxon>Bacillota</taxon>
        <taxon>Bacilli</taxon>
        <taxon>Bacillales</taxon>
        <taxon>Bacillales Family XII. Incertae Sedis</taxon>
        <taxon>Exiguobacterium</taxon>
    </lineage>
</organism>
<evidence type="ECO:0000313" key="5">
    <source>
        <dbReference type="Proteomes" id="UP001206821"/>
    </source>
</evidence>
<evidence type="ECO:0000256" key="2">
    <source>
        <dbReference type="HAMAP-Rule" id="MF_01103"/>
    </source>
</evidence>
<reference evidence="4 5" key="1">
    <citation type="submission" date="2022-07" db="EMBL/GenBank/DDBJ databases">
        <title>Genomic and pangenome structural analysis of the polyextremophile Exiguobacterium.</title>
        <authorList>
            <person name="Shen L."/>
        </authorList>
    </citation>
    <scope>NUCLEOTIDE SEQUENCE [LARGE SCALE GENOMIC DNA]</scope>
    <source>
        <strain evidence="4 5">12_1</strain>
    </source>
</reference>
<dbReference type="SUPFAM" id="SSF158221">
    <property type="entry name" value="YnzC-like"/>
    <property type="match status" value="1"/>
</dbReference>
<feature type="compositionally biased region" description="Basic and acidic residues" evidence="3">
    <location>
        <begin position="66"/>
        <end position="77"/>
    </location>
</feature>
<evidence type="ECO:0000256" key="3">
    <source>
        <dbReference type="SAM" id="MobiDB-lite"/>
    </source>
</evidence>
<dbReference type="Gene3D" id="1.10.287.540">
    <property type="entry name" value="Helix hairpin bin"/>
    <property type="match status" value="1"/>
</dbReference>
<evidence type="ECO:0000256" key="1">
    <source>
        <dbReference type="ARBA" id="ARBA00022490"/>
    </source>
</evidence>
<feature type="region of interest" description="Disordered" evidence="3">
    <location>
        <begin position="55"/>
        <end position="77"/>
    </location>
</feature>
<proteinExistence type="inferred from homology"/>
<comment type="similarity">
    <text evidence="2">Belongs to the UPF0291 family.</text>
</comment>
<evidence type="ECO:0000313" key="4">
    <source>
        <dbReference type="EMBL" id="MCT4794301.1"/>
    </source>
</evidence>
<dbReference type="PANTHER" id="PTHR37300">
    <property type="entry name" value="UPF0291 PROTEIN CBO2609/CLC_2481"/>
    <property type="match status" value="1"/>
</dbReference>
<dbReference type="EMBL" id="JANIEK010000004">
    <property type="protein sequence ID" value="MCT4794301.1"/>
    <property type="molecule type" value="Genomic_DNA"/>
</dbReference>
<dbReference type="HAMAP" id="MF_01103">
    <property type="entry name" value="UPF0291"/>
    <property type="match status" value="1"/>
</dbReference>
<gene>
    <name evidence="4" type="ORF">NQG31_02035</name>
</gene>
<dbReference type="InterPro" id="IPR009242">
    <property type="entry name" value="DUF896"/>
</dbReference>